<dbReference type="Proteomes" id="UP000199050">
    <property type="component" value="Unassembled WGS sequence"/>
</dbReference>
<evidence type="ECO:0000259" key="6">
    <source>
        <dbReference type="Pfam" id="PF17389"/>
    </source>
</evidence>
<dbReference type="EMBL" id="FNDX01000001">
    <property type="protein sequence ID" value="SDH80471.1"/>
    <property type="molecule type" value="Genomic_DNA"/>
</dbReference>
<evidence type="ECO:0000256" key="1">
    <source>
        <dbReference type="ARBA" id="ARBA00001445"/>
    </source>
</evidence>
<evidence type="ECO:0000256" key="2">
    <source>
        <dbReference type="ARBA" id="ARBA00012652"/>
    </source>
</evidence>
<dbReference type="InterPro" id="IPR008902">
    <property type="entry name" value="Rhamnosid_concanavalin"/>
</dbReference>
<reference evidence="9" key="1">
    <citation type="submission" date="2016-10" db="EMBL/GenBank/DDBJ databases">
        <authorList>
            <person name="Varghese N."/>
            <person name="Submissions S."/>
        </authorList>
    </citation>
    <scope>NUCLEOTIDE SEQUENCE [LARGE SCALE GENOMIC DNA]</scope>
    <source>
        <strain evidence="9">CGMCC 1.11012</strain>
    </source>
</reference>
<dbReference type="GO" id="GO:0005975">
    <property type="term" value="P:carbohydrate metabolic process"/>
    <property type="evidence" value="ECO:0007669"/>
    <property type="project" value="InterPro"/>
</dbReference>
<dbReference type="EC" id="3.2.1.40" evidence="2"/>
<evidence type="ECO:0000313" key="8">
    <source>
        <dbReference type="EMBL" id="SDH80471.1"/>
    </source>
</evidence>
<proteinExistence type="predicted"/>
<dbReference type="Gene3D" id="1.50.10.10">
    <property type="match status" value="1"/>
</dbReference>
<keyword evidence="9" id="KW-1185">Reference proteome</keyword>
<dbReference type="InterPro" id="IPR012341">
    <property type="entry name" value="6hp_glycosidase-like_sf"/>
</dbReference>
<dbReference type="InterPro" id="IPR013737">
    <property type="entry name" value="Bac_rhamnosid_N"/>
</dbReference>
<keyword evidence="3" id="KW-0378">Hydrolase</keyword>
<sequence>MLKINKLKIENMEQGCITDRSPNISFALDSDVEGERLLSAVITIGDWKYETTDQINNVYSGELKPFTTYSVHVTATGTSGQTADAETSFETGRLGVLWQGKWITDGGYDFPKKVSPVPMTFKRAFTISKPVRRAWINATALGVYELMLNGSKVGRDYFAPGFTSYDHQIQYQTYDVSGSLGTDNNLVAVVAGGWAAGSFNYVRKNKISADRQAFLCELHIEYTDGSYDVVVTDESWQVSEEGNYRMAEWYDGETYDATVDLERIVWKQATLTAPRKNPLLSAQYGDPVRVQEVLKPISCTLSPGGEMIYDFGQNFAGVISAKLLGKHHQEVIFRHAEVLVDGELFVKSLRTAKATATYICKEGTQTYSPRLTYMGFRYVGVRGINAGDLELSALVLHSDFEEISEFECSNELINQLHSNIRWGGKSNFVDIPTDCPQRDERQGWTGDIAVFARTACYNFDLSRFLDKWLADMRAEQAPGGGLPMVVPRAGDHWPRMATSAWGDSCILVPWAEYLARGDKRLLERQYPTIKKFLKAAKWWSELFSFTPNSRHVWRFPFHFGDWCAPDETARQWLKKGKWVGTAYFANSCGLAAQIADLLGYEEDSVYYRKLRSRIIEAYRKVFTDGKGNLKKEFQTAYVLPLHFNMTEGKETAVMADNLVRLVREAGNKLTTGFTGTPYLLFALSDNGYPDKAYELLLQEGCPSWLYEVKAGGTTIWERWDALRPDGTVNIGDLSGNKSDEESGGGMVSFNHYANGAVGDWLYRRMVGLEPTSGGYKTFRIAPVLGGGITSAKGSIQTPYGYASSEWSIEENRFTVHVQVPVSTECTLVMPNGEQHRLESGQFEFTCEV</sequence>
<name>A0A1G8FE65_9BACL</name>
<dbReference type="RefSeq" id="WP_090711331.1">
    <property type="nucleotide sequence ID" value="NZ_CBCSKY010000007.1"/>
</dbReference>
<feature type="domain" description="Bacterial alpha-L-rhamnosidase N-terminal" evidence="5">
    <location>
        <begin position="129"/>
        <end position="290"/>
    </location>
</feature>
<dbReference type="OrthoDB" id="9761045at2"/>
<dbReference type="SUPFAM" id="SSF48208">
    <property type="entry name" value="Six-hairpin glycosidases"/>
    <property type="match status" value="1"/>
</dbReference>
<comment type="catalytic activity">
    <reaction evidence="1">
        <text>Hydrolysis of terminal non-reducing alpha-L-rhamnose residues in alpha-L-rhamnosides.</text>
        <dbReference type="EC" id="3.2.1.40"/>
    </reaction>
</comment>
<dbReference type="Gene3D" id="2.60.120.260">
    <property type="entry name" value="Galactose-binding domain-like"/>
    <property type="match status" value="2"/>
</dbReference>
<dbReference type="Pfam" id="PF17389">
    <property type="entry name" value="Bac_rhamnosid6H"/>
    <property type="match status" value="1"/>
</dbReference>
<protein>
    <recommendedName>
        <fullName evidence="2">alpha-L-rhamnosidase</fullName>
        <ecNumber evidence="2">3.2.1.40</ecNumber>
    </recommendedName>
</protein>
<dbReference type="PANTHER" id="PTHR33307">
    <property type="entry name" value="ALPHA-RHAMNOSIDASE (EUROFUNG)"/>
    <property type="match status" value="1"/>
</dbReference>
<feature type="domain" description="Alpha-L-rhamnosidase six-hairpin glycosidase" evidence="6">
    <location>
        <begin position="402"/>
        <end position="764"/>
    </location>
</feature>
<dbReference type="InterPro" id="IPR035396">
    <property type="entry name" value="Bac_rhamnosid6H"/>
</dbReference>
<evidence type="ECO:0000313" key="9">
    <source>
        <dbReference type="Proteomes" id="UP000199050"/>
    </source>
</evidence>
<evidence type="ECO:0000259" key="5">
    <source>
        <dbReference type="Pfam" id="PF08531"/>
    </source>
</evidence>
<dbReference type="InterPro" id="IPR008928">
    <property type="entry name" value="6-hairpin_glycosidase_sf"/>
</dbReference>
<gene>
    <name evidence="8" type="ORF">SAMN05216192_101218</name>
</gene>
<dbReference type="Pfam" id="PF08531">
    <property type="entry name" value="Bac_rhamnosid_N"/>
    <property type="match status" value="1"/>
</dbReference>
<dbReference type="Pfam" id="PF17390">
    <property type="entry name" value="Bac_rhamnosid_C"/>
    <property type="match status" value="1"/>
</dbReference>
<feature type="domain" description="Alpha-L-rhamnosidase concanavalin-like" evidence="4">
    <location>
        <begin position="303"/>
        <end position="395"/>
    </location>
</feature>
<accession>A0A1G8FE65</accession>
<evidence type="ECO:0000259" key="7">
    <source>
        <dbReference type="Pfam" id="PF17390"/>
    </source>
</evidence>
<feature type="domain" description="Alpha-L-rhamnosidase C-terminal" evidence="7">
    <location>
        <begin position="767"/>
        <end position="838"/>
    </location>
</feature>
<evidence type="ECO:0000256" key="3">
    <source>
        <dbReference type="ARBA" id="ARBA00022801"/>
    </source>
</evidence>
<dbReference type="InterPro" id="IPR016007">
    <property type="entry name" value="Alpha_rhamnosid"/>
</dbReference>
<dbReference type="InterPro" id="IPR035398">
    <property type="entry name" value="Bac_rhamnosid_C"/>
</dbReference>
<dbReference type="Gene3D" id="2.60.420.10">
    <property type="entry name" value="Maltose phosphorylase, domain 3"/>
    <property type="match status" value="1"/>
</dbReference>
<dbReference type="PANTHER" id="PTHR33307:SF6">
    <property type="entry name" value="ALPHA-RHAMNOSIDASE (EUROFUNG)-RELATED"/>
    <property type="match status" value="1"/>
</dbReference>
<dbReference type="GO" id="GO:0030596">
    <property type="term" value="F:alpha-L-rhamnosidase activity"/>
    <property type="evidence" value="ECO:0007669"/>
    <property type="project" value="UniProtKB-EC"/>
</dbReference>
<dbReference type="Pfam" id="PF05592">
    <property type="entry name" value="Bac_rhamnosid"/>
    <property type="match status" value="1"/>
</dbReference>
<organism evidence="8 9">
    <name type="scientific">Paenibacillus typhae</name>
    <dbReference type="NCBI Taxonomy" id="1174501"/>
    <lineage>
        <taxon>Bacteria</taxon>
        <taxon>Bacillati</taxon>
        <taxon>Bacillota</taxon>
        <taxon>Bacilli</taxon>
        <taxon>Bacillales</taxon>
        <taxon>Paenibacillaceae</taxon>
        <taxon>Paenibacillus</taxon>
    </lineage>
</organism>
<dbReference type="AlphaFoldDB" id="A0A1G8FE65"/>
<evidence type="ECO:0000259" key="4">
    <source>
        <dbReference type="Pfam" id="PF05592"/>
    </source>
</evidence>
<dbReference type="PIRSF" id="PIRSF010631">
    <property type="entry name" value="A-rhamnsds"/>
    <property type="match status" value="1"/>
</dbReference>
<dbReference type="STRING" id="1174501.SAMN05216192_101218"/>